<dbReference type="EMBL" id="JBGEDP010000003">
    <property type="protein sequence ID" value="MEY8019104.1"/>
    <property type="molecule type" value="Genomic_DNA"/>
</dbReference>
<name>A0ABV4C985_9MYCO</name>
<evidence type="ECO:0000313" key="3">
    <source>
        <dbReference type="Proteomes" id="UP001564760"/>
    </source>
</evidence>
<accession>A0ABV4C985</accession>
<sequence>MWAMMATAVIGGGTGCHTEPSTPPWSGIIDSHNNEVDFYGHTFDSTDVKVLCDNTKRGLRITLIAPDGTRVSAIHPADGSQKSDINVESSKDNGSQTLSGGAVWVIRNDATGFILDTSGQYDRIFYLHDGGVLCPAAPRS</sequence>
<protein>
    <recommendedName>
        <fullName evidence="4">Lipoprotein</fullName>
    </recommendedName>
</protein>
<evidence type="ECO:0008006" key="4">
    <source>
        <dbReference type="Google" id="ProtNLM"/>
    </source>
</evidence>
<reference evidence="2 3" key="1">
    <citation type="submission" date="2024-08" db="EMBL/GenBank/DDBJ databases">
        <title>Mycobacterium servetensis sp. nov., a novel rapid-growing mycobacterial species recovered from a human patient in Zaragoza, Spain.</title>
        <authorList>
            <person name="Tristancho-Baro A.I."/>
            <person name="Buenestado-Serrano S."/>
            <person name="Garcia De Viedma D."/>
            <person name="Milagro-Beamonte A."/>
            <person name="Burillo N."/>
            <person name="Sanz S."/>
            <person name="Lopez-Calleja A.I."/>
            <person name="Penas-Utrilla D."/>
            <person name="Guardingo M."/>
            <person name="Garcia M.J."/>
            <person name="Vinuelas-Bayon J."/>
        </authorList>
    </citation>
    <scope>NUCLEOTIDE SEQUENCE [LARGE SCALE GENOMIC DNA]</scope>
    <source>
        <strain evidence="3">HUMS_12744610</strain>
    </source>
</reference>
<feature type="compositionally biased region" description="Polar residues" evidence="1">
    <location>
        <begin position="80"/>
        <end position="96"/>
    </location>
</feature>
<dbReference type="RefSeq" id="WP_369742128.1">
    <property type="nucleotide sequence ID" value="NZ_JBGEDP010000003.1"/>
</dbReference>
<gene>
    <name evidence="2" type="ORF">AB8998_31135</name>
</gene>
<evidence type="ECO:0000256" key="1">
    <source>
        <dbReference type="SAM" id="MobiDB-lite"/>
    </source>
</evidence>
<keyword evidence="3" id="KW-1185">Reference proteome</keyword>
<organism evidence="2 3">
    <name type="scientific">Mycobacterium servetii</name>
    <dbReference type="NCBI Taxonomy" id="3237418"/>
    <lineage>
        <taxon>Bacteria</taxon>
        <taxon>Bacillati</taxon>
        <taxon>Actinomycetota</taxon>
        <taxon>Actinomycetes</taxon>
        <taxon>Mycobacteriales</taxon>
        <taxon>Mycobacteriaceae</taxon>
        <taxon>Mycobacterium</taxon>
    </lineage>
</organism>
<evidence type="ECO:0000313" key="2">
    <source>
        <dbReference type="EMBL" id="MEY8019104.1"/>
    </source>
</evidence>
<dbReference type="Proteomes" id="UP001564760">
    <property type="component" value="Unassembled WGS sequence"/>
</dbReference>
<comment type="caution">
    <text evidence="2">The sequence shown here is derived from an EMBL/GenBank/DDBJ whole genome shotgun (WGS) entry which is preliminary data.</text>
</comment>
<feature type="region of interest" description="Disordered" evidence="1">
    <location>
        <begin position="76"/>
        <end position="96"/>
    </location>
</feature>
<proteinExistence type="predicted"/>